<dbReference type="EMBL" id="CP004353">
    <property type="protein sequence ID" value="AHI22915.1"/>
    <property type="molecule type" value="Genomic_DNA"/>
</dbReference>
<proteinExistence type="predicted"/>
<sequence length="172" mass="19758">MSTYAIRRASVNDLDVLRELGRRTFTQTFGHLYALTDLAAFLEDAYSREKFGARLADERTAFWLLERDQEPIGFAEAGPCHLPHPDVREGDGELRKLYVLASHQGGGRGRMLLETALEWLPTANPGTQWLGVWSENFGAQRLYTSYGFARAGEYYFKVGDHRDFEFIFRREN</sequence>
<evidence type="ECO:0000313" key="4">
    <source>
        <dbReference type="EMBL" id="AHI22915.1"/>
    </source>
</evidence>
<dbReference type="Gene3D" id="3.40.630.30">
    <property type="match status" value="1"/>
</dbReference>
<dbReference type="HOGENOM" id="CLU_013985_18_0_11"/>
<dbReference type="STRING" id="1224164.B843_07650"/>
<dbReference type="AlphaFoldDB" id="W5Y220"/>
<evidence type="ECO:0000256" key="2">
    <source>
        <dbReference type="ARBA" id="ARBA00023315"/>
    </source>
</evidence>
<dbReference type="InterPro" id="IPR050832">
    <property type="entry name" value="Bact_Acetyltransf"/>
</dbReference>
<dbReference type="PATRIC" id="fig|1224164.3.peg.1535"/>
<gene>
    <name evidence="4" type="ORF">B843_07650</name>
</gene>
<reference evidence="4 5" key="1">
    <citation type="submission" date="2013-02" db="EMBL/GenBank/DDBJ databases">
        <title>The complete genome sequence of Corynebacterium vitaeruminis DSM 20294.</title>
        <authorList>
            <person name="Ruckert C."/>
            <person name="Albersmeier A."/>
            <person name="Kalinowski J."/>
        </authorList>
    </citation>
    <scope>NUCLEOTIDE SEQUENCE [LARGE SCALE GENOMIC DNA]</scope>
    <source>
        <strain evidence="5">ATCC 10234</strain>
    </source>
</reference>
<keyword evidence="5" id="KW-1185">Reference proteome</keyword>
<feature type="domain" description="N-acetyltransferase" evidence="3">
    <location>
        <begin position="4"/>
        <end position="171"/>
    </location>
</feature>
<dbReference type="SUPFAM" id="SSF55729">
    <property type="entry name" value="Acyl-CoA N-acyltransferases (Nat)"/>
    <property type="match status" value="1"/>
</dbReference>
<dbReference type="Pfam" id="PF00583">
    <property type="entry name" value="Acetyltransf_1"/>
    <property type="match status" value="1"/>
</dbReference>
<dbReference type="InterPro" id="IPR000182">
    <property type="entry name" value="GNAT_dom"/>
</dbReference>
<dbReference type="GO" id="GO:0016747">
    <property type="term" value="F:acyltransferase activity, transferring groups other than amino-acyl groups"/>
    <property type="evidence" value="ECO:0007669"/>
    <property type="project" value="InterPro"/>
</dbReference>
<protein>
    <submittedName>
        <fullName evidence="4">N-acetyltransferase GCN5</fullName>
    </submittedName>
</protein>
<dbReference type="Proteomes" id="UP000019222">
    <property type="component" value="Chromosome"/>
</dbReference>
<evidence type="ECO:0000256" key="1">
    <source>
        <dbReference type="ARBA" id="ARBA00022679"/>
    </source>
</evidence>
<dbReference type="PANTHER" id="PTHR43877">
    <property type="entry name" value="AMINOALKYLPHOSPHONATE N-ACETYLTRANSFERASE-RELATED-RELATED"/>
    <property type="match status" value="1"/>
</dbReference>
<dbReference type="CDD" id="cd04301">
    <property type="entry name" value="NAT_SF"/>
    <property type="match status" value="1"/>
</dbReference>
<keyword evidence="2" id="KW-0012">Acyltransferase</keyword>
<organism evidence="4 5">
    <name type="scientific">Corynebacterium vitaeruminis DSM 20294</name>
    <dbReference type="NCBI Taxonomy" id="1224164"/>
    <lineage>
        <taxon>Bacteria</taxon>
        <taxon>Bacillati</taxon>
        <taxon>Actinomycetota</taxon>
        <taxon>Actinomycetes</taxon>
        <taxon>Mycobacteriales</taxon>
        <taxon>Corynebacteriaceae</taxon>
        <taxon>Corynebacterium</taxon>
    </lineage>
</organism>
<dbReference type="RefSeq" id="WP_169729842.1">
    <property type="nucleotide sequence ID" value="NZ_CP004353.1"/>
</dbReference>
<accession>W5Y220</accession>
<dbReference type="KEGG" id="cvt:B843_07650"/>
<evidence type="ECO:0000313" key="5">
    <source>
        <dbReference type="Proteomes" id="UP000019222"/>
    </source>
</evidence>
<dbReference type="eggNOG" id="COG0456">
    <property type="taxonomic scope" value="Bacteria"/>
</dbReference>
<name>W5Y220_9CORY</name>
<keyword evidence="1 4" id="KW-0808">Transferase</keyword>
<dbReference type="InterPro" id="IPR016181">
    <property type="entry name" value="Acyl_CoA_acyltransferase"/>
</dbReference>
<dbReference type="PROSITE" id="PS51186">
    <property type="entry name" value="GNAT"/>
    <property type="match status" value="1"/>
</dbReference>
<evidence type="ECO:0000259" key="3">
    <source>
        <dbReference type="PROSITE" id="PS51186"/>
    </source>
</evidence>